<keyword evidence="2" id="KW-1185">Reference proteome</keyword>
<proteinExistence type="predicted"/>
<dbReference type="EMBL" id="JARXYA010000019">
    <property type="protein sequence ID" value="MDH6504887.1"/>
    <property type="molecule type" value="Genomic_DNA"/>
</dbReference>
<dbReference type="AlphaFoldDB" id="A0AA43MBY9"/>
<evidence type="ECO:0000313" key="2">
    <source>
        <dbReference type="Proteomes" id="UP001161160"/>
    </source>
</evidence>
<sequence length="246" mass="28414">MKNIKKVVLSPHYDDFCFSLSGFIKAEEHWHVINIFSQCNHIADRYLKCLTGEINYLKITAIRDQEDIEFFKLFDGSRENLGLKEATLRGSNPFDLKYLNEVIGELSKVLVPRLNQISAKESSVIDLYCPMGIGGHIDHLATLLCIRNSLIDLSKSFNFYFYEDLPYASNPTMRQKGLSNFSANFHDSIQFLNRVNLLNDSEKFLKSKFISIYRSQHESEPSFDRFSIAHNGHNARFESVWSLINI</sequence>
<dbReference type="RefSeq" id="WP_280757086.1">
    <property type="nucleotide sequence ID" value="NZ_JARXXW010000030.1"/>
</dbReference>
<dbReference type="InterPro" id="IPR024078">
    <property type="entry name" value="LmbE-like_dom_sf"/>
</dbReference>
<dbReference type="SUPFAM" id="SSF102588">
    <property type="entry name" value="LmbE-like"/>
    <property type="match status" value="1"/>
</dbReference>
<evidence type="ECO:0008006" key="3">
    <source>
        <dbReference type="Google" id="ProtNLM"/>
    </source>
</evidence>
<dbReference type="Proteomes" id="UP001161160">
    <property type="component" value="Unassembled WGS sequence"/>
</dbReference>
<accession>A0AA43MBY9</accession>
<protein>
    <recommendedName>
        <fullName evidence="3">PIG-L family deacetylase</fullName>
    </recommendedName>
</protein>
<gene>
    <name evidence="1" type="ORF">M2127_002216</name>
</gene>
<reference evidence="1" key="1">
    <citation type="submission" date="2023-04" db="EMBL/GenBank/DDBJ databases">
        <title>Genome Encyclopedia of Bacteria and Archaea VI: Functional Genomics of Type Strains.</title>
        <authorList>
            <person name="Whitman W."/>
        </authorList>
    </citation>
    <scope>NUCLEOTIDE SEQUENCE</scope>
    <source>
        <strain evidence="1">Enz.4-51</strain>
    </source>
</reference>
<name>A0AA43MBY9_9BURK</name>
<evidence type="ECO:0000313" key="1">
    <source>
        <dbReference type="EMBL" id="MDH6504887.1"/>
    </source>
</evidence>
<organism evidence="1 2">
    <name type="scientific">Polynucleobacter sphagniphilus</name>
    <dbReference type="NCBI Taxonomy" id="1743169"/>
    <lineage>
        <taxon>Bacteria</taxon>
        <taxon>Pseudomonadati</taxon>
        <taxon>Pseudomonadota</taxon>
        <taxon>Betaproteobacteria</taxon>
        <taxon>Burkholderiales</taxon>
        <taxon>Burkholderiaceae</taxon>
        <taxon>Polynucleobacter</taxon>
    </lineage>
</organism>
<comment type="caution">
    <text evidence="1">The sequence shown here is derived from an EMBL/GenBank/DDBJ whole genome shotgun (WGS) entry which is preliminary data.</text>
</comment>
<dbReference type="Gene3D" id="3.40.50.10320">
    <property type="entry name" value="LmbE-like"/>
    <property type="match status" value="1"/>
</dbReference>